<evidence type="ECO:0000313" key="2">
    <source>
        <dbReference type="Proteomes" id="UP001367508"/>
    </source>
</evidence>
<gene>
    <name evidence="1" type="ORF">VNO77_25006</name>
</gene>
<proteinExistence type="predicted"/>
<dbReference type="Proteomes" id="UP001367508">
    <property type="component" value="Unassembled WGS sequence"/>
</dbReference>
<sequence>MCFPLYILMFDHLNSNDECHAGQSVIMPRLYFDLLVTRFVRAVISNVEKAFFDAFLFSAMDVWGLLL</sequence>
<keyword evidence="2" id="KW-1185">Reference proteome</keyword>
<reference evidence="1 2" key="1">
    <citation type="submission" date="2024-01" db="EMBL/GenBank/DDBJ databases">
        <title>The genomes of 5 underutilized Papilionoideae crops provide insights into root nodulation and disease resistanc.</title>
        <authorList>
            <person name="Jiang F."/>
        </authorList>
    </citation>
    <scope>NUCLEOTIDE SEQUENCE [LARGE SCALE GENOMIC DNA]</scope>
    <source>
        <strain evidence="1">LVBAO_FW01</strain>
        <tissue evidence="1">Leaves</tissue>
    </source>
</reference>
<dbReference type="EMBL" id="JAYMYQ010000005">
    <property type="protein sequence ID" value="KAK7330806.1"/>
    <property type="molecule type" value="Genomic_DNA"/>
</dbReference>
<name>A0AAN9L8Q6_CANGL</name>
<dbReference type="AlphaFoldDB" id="A0AAN9L8Q6"/>
<organism evidence="1 2">
    <name type="scientific">Canavalia gladiata</name>
    <name type="common">Sword bean</name>
    <name type="synonym">Dolichos gladiatus</name>
    <dbReference type="NCBI Taxonomy" id="3824"/>
    <lineage>
        <taxon>Eukaryota</taxon>
        <taxon>Viridiplantae</taxon>
        <taxon>Streptophyta</taxon>
        <taxon>Embryophyta</taxon>
        <taxon>Tracheophyta</taxon>
        <taxon>Spermatophyta</taxon>
        <taxon>Magnoliopsida</taxon>
        <taxon>eudicotyledons</taxon>
        <taxon>Gunneridae</taxon>
        <taxon>Pentapetalae</taxon>
        <taxon>rosids</taxon>
        <taxon>fabids</taxon>
        <taxon>Fabales</taxon>
        <taxon>Fabaceae</taxon>
        <taxon>Papilionoideae</taxon>
        <taxon>50 kb inversion clade</taxon>
        <taxon>NPAAA clade</taxon>
        <taxon>indigoferoid/millettioid clade</taxon>
        <taxon>Phaseoleae</taxon>
        <taxon>Canavalia</taxon>
    </lineage>
</organism>
<protein>
    <submittedName>
        <fullName evidence="1">Uncharacterized protein</fullName>
    </submittedName>
</protein>
<evidence type="ECO:0000313" key="1">
    <source>
        <dbReference type="EMBL" id="KAK7330806.1"/>
    </source>
</evidence>
<comment type="caution">
    <text evidence="1">The sequence shown here is derived from an EMBL/GenBank/DDBJ whole genome shotgun (WGS) entry which is preliminary data.</text>
</comment>
<accession>A0AAN9L8Q6</accession>